<feature type="transmembrane region" description="Helical" evidence="7">
    <location>
        <begin position="95"/>
        <end position="117"/>
    </location>
</feature>
<evidence type="ECO:0000256" key="3">
    <source>
        <dbReference type="ARBA" id="ARBA00022475"/>
    </source>
</evidence>
<feature type="transmembrane region" description="Helical" evidence="7">
    <location>
        <begin position="196"/>
        <end position="217"/>
    </location>
</feature>
<feature type="transmembrane region" description="Helical" evidence="7">
    <location>
        <begin position="360"/>
        <end position="380"/>
    </location>
</feature>
<dbReference type="PANTHER" id="PTHR43823:SF3">
    <property type="entry name" value="MULTIDRUG EXPORT PROTEIN MEPA"/>
    <property type="match status" value="1"/>
</dbReference>
<feature type="transmembrane region" description="Helical" evidence="7">
    <location>
        <begin position="168"/>
        <end position="190"/>
    </location>
</feature>
<feature type="transmembrane region" description="Helical" evidence="7">
    <location>
        <begin position="15"/>
        <end position="36"/>
    </location>
</feature>
<keyword evidence="5 7" id="KW-1133">Transmembrane helix</keyword>
<feature type="transmembrane region" description="Helical" evidence="7">
    <location>
        <begin position="401"/>
        <end position="422"/>
    </location>
</feature>
<name>A0A4D7AXC2_9FIRM</name>
<keyword evidence="9" id="KW-1185">Reference proteome</keyword>
<dbReference type="EMBL" id="CP034413">
    <property type="protein sequence ID" value="QCI59017.1"/>
    <property type="molecule type" value="Genomic_DNA"/>
</dbReference>
<comment type="subcellular location">
    <subcellularLocation>
        <location evidence="1">Cell membrane</location>
        <topology evidence="1">Multi-pass membrane protein</topology>
    </subcellularLocation>
</comment>
<accession>A0A4D7AXC2</accession>
<dbReference type="Pfam" id="PF01554">
    <property type="entry name" value="MatE"/>
    <property type="match status" value="2"/>
</dbReference>
<feature type="transmembrane region" description="Helical" evidence="7">
    <location>
        <begin position="428"/>
        <end position="446"/>
    </location>
</feature>
<dbReference type="GO" id="GO:0042910">
    <property type="term" value="F:xenobiotic transmembrane transporter activity"/>
    <property type="evidence" value="ECO:0007669"/>
    <property type="project" value="InterPro"/>
</dbReference>
<dbReference type="PIRSF" id="PIRSF006603">
    <property type="entry name" value="DinF"/>
    <property type="match status" value="1"/>
</dbReference>
<protein>
    <submittedName>
        <fullName evidence="8">MATE family efflux transporter</fullName>
    </submittedName>
</protein>
<organism evidence="8 9">
    <name type="scientific">Dysosmobacter welbionis</name>
    <dbReference type="NCBI Taxonomy" id="2093857"/>
    <lineage>
        <taxon>Bacteria</taxon>
        <taxon>Bacillati</taxon>
        <taxon>Bacillota</taxon>
        <taxon>Clostridia</taxon>
        <taxon>Eubacteriales</taxon>
        <taxon>Oscillospiraceae</taxon>
        <taxon>Dysosmobacter</taxon>
    </lineage>
</organism>
<feature type="transmembrane region" description="Helical" evidence="7">
    <location>
        <begin position="137"/>
        <end position="156"/>
    </location>
</feature>
<evidence type="ECO:0000256" key="5">
    <source>
        <dbReference type="ARBA" id="ARBA00022989"/>
    </source>
</evidence>
<feature type="transmembrane region" description="Helical" evidence="7">
    <location>
        <begin position="321"/>
        <end position="340"/>
    </location>
</feature>
<feature type="transmembrane region" description="Helical" evidence="7">
    <location>
        <begin position="283"/>
        <end position="309"/>
    </location>
</feature>
<feature type="transmembrane region" description="Helical" evidence="7">
    <location>
        <begin position="51"/>
        <end position="74"/>
    </location>
</feature>
<dbReference type="GO" id="GO:0005886">
    <property type="term" value="C:plasma membrane"/>
    <property type="evidence" value="ECO:0007669"/>
    <property type="project" value="UniProtKB-SubCell"/>
</dbReference>
<sequence>MKLENNLGTDAIRPLVLRIAIPSMLAQFVSVLYSIVDRIYISNIPLVGETALAGVGVCGPVVTLIGAFASLIGVGGAPLMSIRMGAGKTEEARRILSNSFLMLCVCSVALMAGVFPLRQPMLMAFGASDATYGYANTYFTVYLCGTVFNLLALGLNQFIICQGYARKGMISVMLGAALNIVLDPVFIFLFDMGVAGAAVATVLSQLVSCLYVLRFLFGKSVPIAITFGGYDGRLMLRILAVGMTPFLIIGVDNIMIISMNAILQSYGGAELGDRLVTCATIAQSFMLVVTMPLGGISAGTGTILAYNYGARRRDRILKAQAFIAGLCVAYVTALFLLARLGGALFVRLFTTEPELAAEALSAIHICTLALIPLGLQYAIVDGFTGMGKVQLALPLSAFRKAVYFIALFALPAVFGARAAFYAEPISDIAGPVVSIAVYALCIRRILDFPADPPAAENKSTLPS</sequence>
<keyword evidence="6 7" id="KW-0472">Membrane</keyword>
<dbReference type="AlphaFoldDB" id="A0A4D7AXC2"/>
<evidence type="ECO:0000313" key="8">
    <source>
        <dbReference type="EMBL" id="QCI59017.1"/>
    </source>
</evidence>
<dbReference type="InterPro" id="IPR051327">
    <property type="entry name" value="MATE_MepA_subfamily"/>
</dbReference>
<dbReference type="PANTHER" id="PTHR43823">
    <property type="entry name" value="SPORULATION PROTEIN YKVU"/>
    <property type="match status" value="1"/>
</dbReference>
<dbReference type="InterPro" id="IPR048279">
    <property type="entry name" value="MdtK-like"/>
</dbReference>
<feature type="transmembrane region" description="Helical" evidence="7">
    <location>
        <begin position="238"/>
        <end position="263"/>
    </location>
</feature>
<keyword evidence="2" id="KW-0813">Transport</keyword>
<dbReference type="RefSeq" id="WP_119311640.1">
    <property type="nucleotide sequence ID" value="NZ_CP034413.3"/>
</dbReference>
<evidence type="ECO:0000256" key="1">
    <source>
        <dbReference type="ARBA" id="ARBA00004651"/>
    </source>
</evidence>
<gene>
    <name evidence="8" type="ORF">EIO64_07090</name>
</gene>
<dbReference type="KEGG" id="obj:EIO64_07090"/>
<evidence type="ECO:0000256" key="7">
    <source>
        <dbReference type="SAM" id="Phobius"/>
    </source>
</evidence>
<reference evidence="9" key="1">
    <citation type="submission" date="2018-12" db="EMBL/GenBank/DDBJ databases">
        <title>Dusodibacter welbiota gen. nov., sp. nov., isolated from human faeces and emended description of the Oscillibacter genus.</title>
        <authorList>
            <person name="Le Roy T."/>
            <person name="Van der Smissen P."/>
            <person name="Delzenne N."/>
            <person name="Muccioli G."/>
            <person name="Collet J.F."/>
            <person name="Cani P.D."/>
        </authorList>
    </citation>
    <scope>NUCLEOTIDE SEQUENCE [LARGE SCALE GENOMIC DNA]</scope>
    <source>
        <strain evidence="9">J115</strain>
    </source>
</reference>
<keyword evidence="4 7" id="KW-0812">Transmembrane</keyword>
<evidence type="ECO:0000256" key="6">
    <source>
        <dbReference type="ARBA" id="ARBA00023136"/>
    </source>
</evidence>
<evidence type="ECO:0000313" key="9">
    <source>
        <dbReference type="Proteomes" id="UP000298642"/>
    </source>
</evidence>
<keyword evidence="3" id="KW-1003">Cell membrane</keyword>
<dbReference type="GO" id="GO:0015297">
    <property type="term" value="F:antiporter activity"/>
    <property type="evidence" value="ECO:0007669"/>
    <property type="project" value="InterPro"/>
</dbReference>
<evidence type="ECO:0000256" key="4">
    <source>
        <dbReference type="ARBA" id="ARBA00022692"/>
    </source>
</evidence>
<proteinExistence type="predicted"/>
<evidence type="ECO:0000256" key="2">
    <source>
        <dbReference type="ARBA" id="ARBA00022448"/>
    </source>
</evidence>
<dbReference type="InterPro" id="IPR002528">
    <property type="entry name" value="MATE_fam"/>
</dbReference>
<dbReference type="Proteomes" id="UP000298642">
    <property type="component" value="Chromosome"/>
</dbReference>